<keyword evidence="5" id="KW-0862">Zinc</keyword>
<dbReference type="GO" id="GO:0008270">
    <property type="term" value="F:zinc ion binding"/>
    <property type="evidence" value="ECO:0007669"/>
    <property type="project" value="UniProtKB-KW"/>
</dbReference>
<feature type="compositionally biased region" description="Polar residues" evidence="10">
    <location>
        <begin position="51"/>
        <end position="69"/>
    </location>
</feature>
<keyword evidence="8" id="KW-0539">Nucleus</keyword>
<keyword evidence="4 9" id="KW-0863">Zinc-finger</keyword>
<proteinExistence type="predicted"/>
<dbReference type="PANTHER" id="PTHR45888:SF4">
    <property type="entry name" value="PHD FINGER PROTEIN 10"/>
    <property type="match status" value="1"/>
</dbReference>
<keyword evidence="2" id="KW-0479">Metal-binding</keyword>
<protein>
    <submittedName>
        <fullName evidence="13">PHD-type domain-containing protein</fullName>
    </submittedName>
</protein>
<dbReference type="InterPro" id="IPR013083">
    <property type="entry name" value="Znf_RING/FYVE/PHD"/>
</dbReference>
<keyword evidence="7" id="KW-0804">Transcription</keyword>
<dbReference type="AlphaFoldDB" id="A0AAF3FQX9"/>
<evidence type="ECO:0000256" key="2">
    <source>
        <dbReference type="ARBA" id="ARBA00022723"/>
    </source>
</evidence>
<keyword evidence="3" id="KW-0677">Repeat</keyword>
<evidence type="ECO:0000256" key="7">
    <source>
        <dbReference type="ARBA" id="ARBA00023163"/>
    </source>
</evidence>
<name>A0AAF3FQX9_9BILA</name>
<keyword evidence="12" id="KW-1185">Reference proteome</keyword>
<evidence type="ECO:0000256" key="10">
    <source>
        <dbReference type="SAM" id="MobiDB-lite"/>
    </source>
</evidence>
<evidence type="ECO:0000259" key="11">
    <source>
        <dbReference type="PROSITE" id="PS50016"/>
    </source>
</evidence>
<dbReference type="WBParaSite" id="MBELARI_LOCUS9394">
    <property type="protein sequence ID" value="MBELARI_LOCUS9394"/>
    <property type="gene ID" value="MBELARI_LOCUS9394"/>
</dbReference>
<evidence type="ECO:0000256" key="9">
    <source>
        <dbReference type="PROSITE-ProRule" id="PRU00146"/>
    </source>
</evidence>
<dbReference type="CDD" id="cd15529">
    <property type="entry name" value="PHD2_PHF10"/>
    <property type="match status" value="1"/>
</dbReference>
<dbReference type="PANTHER" id="PTHR45888">
    <property type="entry name" value="HL01030P-RELATED"/>
    <property type="match status" value="1"/>
</dbReference>
<evidence type="ECO:0000256" key="8">
    <source>
        <dbReference type="ARBA" id="ARBA00023242"/>
    </source>
</evidence>
<accession>A0AAF3FQX9</accession>
<keyword evidence="6" id="KW-0805">Transcription regulation</keyword>
<sequence length="496" mass="56596">MSSALQPDEDSMMSCESIDNILPIADATAVLPSDSEATNDAPSGTLGKASASVSIDAQPETTNDSTTTQPEKKSLNRLISDDVTYRFTEPKDLIEYEWPPKSGEKWMIQEQISELLQITAFKRRYPDITARQIRKEEKEYLITQHKVNTLLSEMHMQAMTALKANEVHNLLCREKPDLYAEYQRLISERMKEKMAELQKEMDRVKKDPKLLEELRMKSIKSASEFNSDLQQYNKAERNCFWDLQTSIIQSSSRKWRRLPPVMTKPSPYPVALINGQYQHYYKKFTSEELRRLPLESVMDGTDLFPVFREASPPPINVKEEELSKTPNVEKETSFQYGVPQTVLAAATVGVGATGTPQRKEGEVKTRMEIPTPKQSDLRKSKCITCSLPPKTDMVMIRCSKCHLTVHADCAEMSEGMSSVVLTYPWHCMECKLCTVCDKPDDEESLMFCDRCDRGYHTYCVGLEEPPNGSWICSRFCEAEKTATQTGRLRRKTVENK</sequence>
<dbReference type="SMART" id="SM00249">
    <property type="entry name" value="PHD"/>
    <property type="match status" value="2"/>
</dbReference>
<dbReference type="InterPro" id="IPR011011">
    <property type="entry name" value="Znf_FYVE_PHD"/>
</dbReference>
<reference evidence="13" key="1">
    <citation type="submission" date="2024-02" db="UniProtKB">
        <authorList>
            <consortium name="WormBaseParasite"/>
        </authorList>
    </citation>
    <scope>IDENTIFICATION</scope>
</reference>
<evidence type="ECO:0000256" key="4">
    <source>
        <dbReference type="ARBA" id="ARBA00022771"/>
    </source>
</evidence>
<dbReference type="PROSITE" id="PS50016">
    <property type="entry name" value="ZF_PHD_2"/>
    <property type="match status" value="1"/>
</dbReference>
<dbReference type="GO" id="GO:0005634">
    <property type="term" value="C:nucleus"/>
    <property type="evidence" value="ECO:0007669"/>
    <property type="project" value="UniProtKB-SubCell"/>
</dbReference>
<organism evidence="12 13">
    <name type="scientific">Mesorhabditis belari</name>
    <dbReference type="NCBI Taxonomy" id="2138241"/>
    <lineage>
        <taxon>Eukaryota</taxon>
        <taxon>Metazoa</taxon>
        <taxon>Ecdysozoa</taxon>
        <taxon>Nematoda</taxon>
        <taxon>Chromadorea</taxon>
        <taxon>Rhabditida</taxon>
        <taxon>Rhabditina</taxon>
        <taxon>Rhabditomorpha</taxon>
        <taxon>Rhabditoidea</taxon>
        <taxon>Rhabditidae</taxon>
        <taxon>Mesorhabditinae</taxon>
        <taxon>Mesorhabditis</taxon>
    </lineage>
</organism>
<dbReference type="Proteomes" id="UP000887575">
    <property type="component" value="Unassembled WGS sequence"/>
</dbReference>
<dbReference type="CDD" id="cd21085">
    <property type="entry name" value="WH_NTD_PHF10"/>
    <property type="match status" value="1"/>
</dbReference>
<evidence type="ECO:0000256" key="5">
    <source>
        <dbReference type="ARBA" id="ARBA00022833"/>
    </source>
</evidence>
<dbReference type="InterPro" id="IPR001965">
    <property type="entry name" value="Znf_PHD"/>
</dbReference>
<evidence type="ECO:0000313" key="12">
    <source>
        <dbReference type="Proteomes" id="UP000887575"/>
    </source>
</evidence>
<dbReference type="Pfam" id="PF00628">
    <property type="entry name" value="PHD"/>
    <property type="match status" value="1"/>
</dbReference>
<feature type="domain" description="PHD-type" evidence="11">
    <location>
        <begin position="430"/>
        <end position="478"/>
    </location>
</feature>
<evidence type="ECO:0000256" key="3">
    <source>
        <dbReference type="ARBA" id="ARBA00022737"/>
    </source>
</evidence>
<dbReference type="Gene3D" id="3.30.40.10">
    <property type="entry name" value="Zinc/RING finger domain, C3HC4 (zinc finger)"/>
    <property type="match status" value="1"/>
</dbReference>
<dbReference type="InterPro" id="IPR019787">
    <property type="entry name" value="Znf_PHD-finger"/>
</dbReference>
<dbReference type="SUPFAM" id="SSF57903">
    <property type="entry name" value="FYVE/PHD zinc finger"/>
    <property type="match status" value="2"/>
</dbReference>
<feature type="region of interest" description="Disordered" evidence="10">
    <location>
        <begin position="33"/>
        <end position="72"/>
    </location>
</feature>
<evidence type="ECO:0000256" key="6">
    <source>
        <dbReference type="ARBA" id="ARBA00023015"/>
    </source>
</evidence>
<evidence type="ECO:0000256" key="1">
    <source>
        <dbReference type="ARBA" id="ARBA00004123"/>
    </source>
</evidence>
<comment type="subcellular location">
    <subcellularLocation>
        <location evidence="1">Nucleus</location>
    </subcellularLocation>
</comment>
<evidence type="ECO:0000313" key="13">
    <source>
        <dbReference type="WBParaSite" id="MBELARI_LOCUS9394"/>
    </source>
</evidence>